<name>A0A6U3URU2_9STRA</name>
<organism evidence="2">
    <name type="scientific">Ditylum brightwellii</name>
    <dbReference type="NCBI Taxonomy" id="49249"/>
    <lineage>
        <taxon>Eukaryota</taxon>
        <taxon>Sar</taxon>
        <taxon>Stramenopiles</taxon>
        <taxon>Ochrophyta</taxon>
        <taxon>Bacillariophyta</taxon>
        <taxon>Mediophyceae</taxon>
        <taxon>Lithodesmiophycidae</taxon>
        <taxon>Lithodesmiales</taxon>
        <taxon>Lithodesmiaceae</taxon>
        <taxon>Ditylum</taxon>
    </lineage>
</organism>
<feature type="compositionally biased region" description="Basic residues" evidence="1">
    <location>
        <begin position="118"/>
        <end position="127"/>
    </location>
</feature>
<proteinExistence type="predicted"/>
<accession>A0A6U3URU2</accession>
<feature type="compositionally biased region" description="Polar residues" evidence="1">
    <location>
        <begin position="97"/>
        <end position="109"/>
    </location>
</feature>
<reference evidence="2" key="1">
    <citation type="submission" date="2021-01" db="EMBL/GenBank/DDBJ databases">
        <authorList>
            <person name="Corre E."/>
            <person name="Pelletier E."/>
            <person name="Niang G."/>
            <person name="Scheremetjew M."/>
            <person name="Finn R."/>
            <person name="Kale V."/>
            <person name="Holt S."/>
            <person name="Cochrane G."/>
            <person name="Meng A."/>
            <person name="Brown T."/>
            <person name="Cohen L."/>
        </authorList>
    </citation>
    <scope>NUCLEOTIDE SEQUENCE</scope>
    <source>
        <strain evidence="2">Pop2</strain>
    </source>
</reference>
<gene>
    <name evidence="2" type="ORF">DBRI1063_LOCUS23590</name>
</gene>
<feature type="compositionally biased region" description="Low complexity" evidence="1">
    <location>
        <begin position="63"/>
        <end position="96"/>
    </location>
</feature>
<sequence length="127" mass="13556">MESYNEYARRARIMAGVHGKQQPFDKCSESDFNLVGKAGSSESGHSNTGYDQHGELSIMKRGSSLSDSSLSVNSLRANSISSVGSSASSPSKKNSSTQRNGSLRVSGKNNKIGGQDKKSKKKGLKRL</sequence>
<feature type="compositionally biased region" description="Polar residues" evidence="1">
    <location>
        <begin position="40"/>
        <end position="50"/>
    </location>
</feature>
<protein>
    <submittedName>
        <fullName evidence="2">Uncharacterized protein</fullName>
    </submittedName>
</protein>
<dbReference type="AlphaFoldDB" id="A0A6U3URU2"/>
<evidence type="ECO:0000256" key="1">
    <source>
        <dbReference type="SAM" id="MobiDB-lite"/>
    </source>
</evidence>
<dbReference type="EMBL" id="HBGN01036801">
    <property type="protein sequence ID" value="CAD9354657.1"/>
    <property type="molecule type" value="Transcribed_RNA"/>
</dbReference>
<feature type="region of interest" description="Disordered" evidence="1">
    <location>
        <begin position="15"/>
        <end position="127"/>
    </location>
</feature>
<evidence type="ECO:0000313" key="2">
    <source>
        <dbReference type="EMBL" id="CAD9354657.1"/>
    </source>
</evidence>